<reference evidence="3 4" key="1">
    <citation type="journal article" date="2019" name="Nat. Ecol. Evol.">
        <title>Megaphylogeny resolves global patterns of mushroom evolution.</title>
        <authorList>
            <person name="Varga T."/>
            <person name="Krizsan K."/>
            <person name="Foldi C."/>
            <person name="Dima B."/>
            <person name="Sanchez-Garcia M."/>
            <person name="Sanchez-Ramirez S."/>
            <person name="Szollosi G.J."/>
            <person name="Szarkandi J.G."/>
            <person name="Papp V."/>
            <person name="Albert L."/>
            <person name="Andreopoulos W."/>
            <person name="Angelini C."/>
            <person name="Antonin V."/>
            <person name="Barry K.W."/>
            <person name="Bougher N.L."/>
            <person name="Buchanan P."/>
            <person name="Buyck B."/>
            <person name="Bense V."/>
            <person name="Catcheside P."/>
            <person name="Chovatia M."/>
            <person name="Cooper J."/>
            <person name="Damon W."/>
            <person name="Desjardin D."/>
            <person name="Finy P."/>
            <person name="Geml J."/>
            <person name="Haridas S."/>
            <person name="Hughes K."/>
            <person name="Justo A."/>
            <person name="Karasinski D."/>
            <person name="Kautmanova I."/>
            <person name="Kiss B."/>
            <person name="Kocsube S."/>
            <person name="Kotiranta H."/>
            <person name="LaButti K.M."/>
            <person name="Lechner B.E."/>
            <person name="Liimatainen K."/>
            <person name="Lipzen A."/>
            <person name="Lukacs Z."/>
            <person name="Mihaltcheva S."/>
            <person name="Morgado L.N."/>
            <person name="Niskanen T."/>
            <person name="Noordeloos M.E."/>
            <person name="Ohm R.A."/>
            <person name="Ortiz-Santana B."/>
            <person name="Ovrebo C."/>
            <person name="Racz N."/>
            <person name="Riley R."/>
            <person name="Savchenko A."/>
            <person name="Shiryaev A."/>
            <person name="Soop K."/>
            <person name="Spirin V."/>
            <person name="Szebenyi C."/>
            <person name="Tomsovsky M."/>
            <person name="Tulloss R.E."/>
            <person name="Uehling J."/>
            <person name="Grigoriev I.V."/>
            <person name="Vagvolgyi C."/>
            <person name="Papp T."/>
            <person name="Martin F.M."/>
            <person name="Miettinen O."/>
            <person name="Hibbett D.S."/>
            <person name="Nagy L.G."/>
        </authorList>
    </citation>
    <scope>NUCLEOTIDE SEQUENCE [LARGE SCALE GENOMIC DNA]</scope>
    <source>
        <strain evidence="3 4">CBS 309.79</strain>
    </source>
</reference>
<protein>
    <submittedName>
        <fullName evidence="3">Kinase-like domain-containing protein</fullName>
    </submittedName>
</protein>
<proteinExistence type="predicted"/>
<accession>A0A5C3QBI8</accession>
<feature type="compositionally biased region" description="Low complexity" evidence="1">
    <location>
        <begin position="42"/>
        <end position="62"/>
    </location>
</feature>
<dbReference type="GO" id="GO:0005524">
    <property type="term" value="F:ATP binding"/>
    <property type="evidence" value="ECO:0007669"/>
    <property type="project" value="InterPro"/>
</dbReference>
<feature type="compositionally biased region" description="Basic and acidic residues" evidence="1">
    <location>
        <begin position="115"/>
        <end position="126"/>
    </location>
</feature>
<sequence>MSTASPIDEDQTHAEGCTCDCNNEPSLIRILDLSPCDVSPQTSSSTGTDYSISSSTSGSSDDSSARCTLDTDFNCRVKPHWPKYREVLERGGFALDTHHAVSAFYRDRTDSCENQRRDGLRERDDGTGTSGYHKGRDDDSLCHDPGLPCNLFRGTRLSDGTPVVVKAVHQLSRELALVRFFGLPQMREEKMNHCIPILGLIDVDPEFGGNWLEDTEPLGLIVMEEWSSQLIAGTPRTLELFLDGLRQCIEHIVFMHRHHVAHLDISLHNFLTDYKGRYACIDYELSDRFEPECPHLSADTHSQNRLHTEANIKNNSDVQCDSCSIEGGACQRSPPRILGVRGTEVPPELERGLPSDPFKVDIWALGMLIVRCCKSDGIVERQKTGYDVPELRPLVKAMVSETPERRPSAKEVLEAFERLRKDTSLES</sequence>
<feature type="region of interest" description="Disordered" evidence="1">
    <location>
        <begin position="38"/>
        <end position="65"/>
    </location>
</feature>
<dbReference type="InterPro" id="IPR000719">
    <property type="entry name" value="Prot_kinase_dom"/>
</dbReference>
<feature type="region of interest" description="Disordered" evidence="1">
    <location>
        <begin position="115"/>
        <end position="139"/>
    </location>
</feature>
<keyword evidence="4" id="KW-1185">Reference proteome</keyword>
<evidence type="ECO:0000313" key="3">
    <source>
        <dbReference type="EMBL" id="TFK98926.1"/>
    </source>
</evidence>
<dbReference type="GO" id="GO:0004672">
    <property type="term" value="F:protein kinase activity"/>
    <property type="evidence" value="ECO:0007669"/>
    <property type="project" value="InterPro"/>
</dbReference>
<name>A0A5C3QBI8_9AGAR</name>
<dbReference type="SMART" id="SM00220">
    <property type="entry name" value="S_TKc"/>
    <property type="match status" value="1"/>
</dbReference>
<evidence type="ECO:0000259" key="2">
    <source>
        <dbReference type="PROSITE" id="PS50011"/>
    </source>
</evidence>
<dbReference type="EMBL" id="ML178836">
    <property type="protein sequence ID" value="TFK98926.1"/>
    <property type="molecule type" value="Genomic_DNA"/>
</dbReference>
<keyword evidence="3" id="KW-0808">Transferase</keyword>
<dbReference type="PROSITE" id="PS50011">
    <property type="entry name" value="PROTEIN_KINASE_DOM"/>
    <property type="match status" value="1"/>
</dbReference>
<evidence type="ECO:0000313" key="4">
    <source>
        <dbReference type="Proteomes" id="UP000305067"/>
    </source>
</evidence>
<dbReference type="STRING" id="1884261.A0A5C3QBI8"/>
<organism evidence="3 4">
    <name type="scientific">Pterulicium gracile</name>
    <dbReference type="NCBI Taxonomy" id="1884261"/>
    <lineage>
        <taxon>Eukaryota</taxon>
        <taxon>Fungi</taxon>
        <taxon>Dikarya</taxon>
        <taxon>Basidiomycota</taxon>
        <taxon>Agaricomycotina</taxon>
        <taxon>Agaricomycetes</taxon>
        <taxon>Agaricomycetidae</taxon>
        <taxon>Agaricales</taxon>
        <taxon>Pleurotineae</taxon>
        <taxon>Pterulaceae</taxon>
        <taxon>Pterulicium</taxon>
    </lineage>
</organism>
<dbReference type="Gene3D" id="1.10.510.10">
    <property type="entry name" value="Transferase(Phosphotransferase) domain 1"/>
    <property type="match status" value="1"/>
</dbReference>
<dbReference type="PANTHER" id="PTHR24362:SF309">
    <property type="entry name" value="PROTEIN KINASE DOMAIN-CONTAINING PROTEIN"/>
    <property type="match status" value="1"/>
</dbReference>
<evidence type="ECO:0000256" key="1">
    <source>
        <dbReference type="SAM" id="MobiDB-lite"/>
    </source>
</evidence>
<dbReference type="Proteomes" id="UP000305067">
    <property type="component" value="Unassembled WGS sequence"/>
</dbReference>
<dbReference type="AlphaFoldDB" id="A0A5C3QBI8"/>
<feature type="domain" description="Protein kinase" evidence="2">
    <location>
        <begin position="119"/>
        <end position="419"/>
    </location>
</feature>
<dbReference type="OrthoDB" id="3173976at2759"/>
<dbReference type="SUPFAM" id="SSF56112">
    <property type="entry name" value="Protein kinase-like (PK-like)"/>
    <property type="match status" value="1"/>
</dbReference>
<gene>
    <name evidence="3" type="ORF">BDV98DRAFT_552036</name>
</gene>
<dbReference type="PANTHER" id="PTHR24362">
    <property type="entry name" value="SERINE/THREONINE-PROTEIN KINASE NEK"/>
    <property type="match status" value="1"/>
</dbReference>
<dbReference type="InterPro" id="IPR011009">
    <property type="entry name" value="Kinase-like_dom_sf"/>
</dbReference>
<keyword evidence="3" id="KW-0418">Kinase</keyword>